<comment type="caution">
    <text evidence="1">The sequence shown here is derived from an EMBL/GenBank/DDBJ whole genome shotgun (WGS) entry which is preliminary data.</text>
</comment>
<dbReference type="Proteomes" id="UP000299102">
    <property type="component" value="Unassembled WGS sequence"/>
</dbReference>
<dbReference type="EMBL" id="BGZK01000232">
    <property type="protein sequence ID" value="GBP30343.1"/>
    <property type="molecule type" value="Genomic_DNA"/>
</dbReference>
<evidence type="ECO:0000313" key="2">
    <source>
        <dbReference type="Proteomes" id="UP000299102"/>
    </source>
</evidence>
<proteinExistence type="predicted"/>
<accession>A0A4C1UV14</accession>
<evidence type="ECO:0000313" key="1">
    <source>
        <dbReference type="EMBL" id="GBP30343.1"/>
    </source>
</evidence>
<sequence length="117" mass="13604">MANNRNTRDKKEGSGSAEPVHCIIRRLFRTAKLRGHVLVHEFMSIYYALAGWSGNREKDERERKEKRKAKNIQTNFHFFSLQQNQLRNTRSPASAAARAAPHRLTRELLARKRYALG</sequence>
<keyword evidence="2" id="KW-1185">Reference proteome</keyword>
<gene>
    <name evidence="1" type="ORF">EVAR_18142_1</name>
</gene>
<reference evidence="1 2" key="1">
    <citation type="journal article" date="2019" name="Commun. Biol.">
        <title>The bagworm genome reveals a unique fibroin gene that provides high tensile strength.</title>
        <authorList>
            <person name="Kono N."/>
            <person name="Nakamura H."/>
            <person name="Ohtoshi R."/>
            <person name="Tomita M."/>
            <person name="Numata K."/>
            <person name="Arakawa K."/>
        </authorList>
    </citation>
    <scope>NUCLEOTIDE SEQUENCE [LARGE SCALE GENOMIC DNA]</scope>
</reference>
<name>A0A4C1UV14_EUMVA</name>
<protein>
    <submittedName>
        <fullName evidence="1">Uncharacterized protein</fullName>
    </submittedName>
</protein>
<organism evidence="1 2">
    <name type="scientific">Eumeta variegata</name>
    <name type="common">Bagworm moth</name>
    <name type="synonym">Eumeta japonica</name>
    <dbReference type="NCBI Taxonomy" id="151549"/>
    <lineage>
        <taxon>Eukaryota</taxon>
        <taxon>Metazoa</taxon>
        <taxon>Ecdysozoa</taxon>
        <taxon>Arthropoda</taxon>
        <taxon>Hexapoda</taxon>
        <taxon>Insecta</taxon>
        <taxon>Pterygota</taxon>
        <taxon>Neoptera</taxon>
        <taxon>Endopterygota</taxon>
        <taxon>Lepidoptera</taxon>
        <taxon>Glossata</taxon>
        <taxon>Ditrysia</taxon>
        <taxon>Tineoidea</taxon>
        <taxon>Psychidae</taxon>
        <taxon>Oiketicinae</taxon>
        <taxon>Eumeta</taxon>
    </lineage>
</organism>
<dbReference type="AlphaFoldDB" id="A0A4C1UV14"/>